<protein>
    <submittedName>
        <fullName evidence="2">Lipoprotein</fullName>
    </submittedName>
</protein>
<accession>A0ABR2VDF0</accession>
<feature type="chain" id="PRO_5045482740" evidence="1">
    <location>
        <begin position="17"/>
        <end position="141"/>
    </location>
</feature>
<evidence type="ECO:0000313" key="2">
    <source>
        <dbReference type="EMBL" id="KAK9424957.1"/>
    </source>
</evidence>
<organism evidence="2 3">
    <name type="scientific">Seiridium unicorne</name>
    <dbReference type="NCBI Taxonomy" id="138068"/>
    <lineage>
        <taxon>Eukaryota</taxon>
        <taxon>Fungi</taxon>
        <taxon>Dikarya</taxon>
        <taxon>Ascomycota</taxon>
        <taxon>Pezizomycotina</taxon>
        <taxon>Sordariomycetes</taxon>
        <taxon>Xylariomycetidae</taxon>
        <taxon>Amphisphaeriales</taxon>
        <taxon>Sporocadaceae</taxon>
        <taxon>Seiridium</taxon>
    </lineage>
</organism>
<evidence type="ECO:0000313" key="3">
    <source>
        <dbReference type="Proteomes" id="UP001408356"/>
    </source>
</evidence>
<feature type="signal peptide" evidence="1">
    <location>
        <begin position="1"/>
        <end position="16"/>
    </location>
</feature>
<dbReference type="Proteomes" id="UP001408356">
    <property type="component" value="Unassembled WGS sequence"/>
</dbReference>
<keyword evidence="2" id="KW-0449">Lipoprotein</keyword>
<evidence type="ECO:0000256" key="1">
    <source>
        <dbReference type="SAM" id="SignalP"/>
    </source>
</evidence>
<keyword evidence="1" id="KW-0732">Signal</keyword>
<sequence>MKAVTVLLALISTVWADCYGSGDVFQDKANALYHAQRACEGYDGNTGAFQGFFNAGQAKSVCVQGTTTQKYDMSVQNLNTGAGFDLADGDCTLRLHNEINGCDRGGQSDVSGWRFRNARIATRVLWLNLSETAIPEMGEGT</sequence>
<gene>
    <name evidence="2" type="ORF">SUNI508_13278</name>
</gene>
<name>A0ABR2VDF0_9PEZI</name>
<comment type="caution">
    <text evidence="2">The sequence shown here is derived from an EMBL/GenBank/DDBJ whole genome shotgun (WGS) entry which is preliminary data.</text>
</comment>
<dbReference type="EMBL" id="JARVKF010000026">
    <property type="protein sequence ID" value="KAK9424957.1"/>
    <property type="molecule type" value="Genomic_DNA"/>
</dbReference>
<proteinExistence type="predicted"/>
<reference evidence="2 3" key="1">
    <citation type="journal article" date="2024" name="J. Plant Pathol.">
        <title>Sequence and assembly of the genome of Seiridium unicorne, isolate CBS 538.82, causal agent of cypress canker disease.</title>
        <authorList>
            <person name="Scali E."/>
            <person name="Rocca G.D."/>
            <person name="Danti R."/>
            <person name="Garbelotto M."/>
            <person name="Barberini S."/>
            <person name="Baroncelli R."/>
            <person name="Emiliani G."/>
        </authorList>
    </citation>
    <scope>NUCLEOTIDE SEQUENCE [LARGE SCALE GENOMIC DNA]</scope>
    <source>
        <strain evidence="2 3">BM-138-508</strain>
    </source>
</reference>
<keyword evidence="3" id="KW-1185">Reference proteome</keyword>